<dbReference type="EMBL" id="LSRX01000536">
    <property type="protein sequence ID" value="OLP94575.1"/>
    <property type="molecule type" value="Genomic_DNA"/>
</dbReference>
<organism evidence="1 2">
    <name type="scientific">Symbiodinium microadriaticum</name>
    <name type="common">Dinoflagellate</name>
    <name type="synonym">Zooxanthella microadriatica</name>
    <dbReference type="NCBI Taxonomy" id="2951"/>
    <lineage>
        <taxon>Eukaryota</taxon>
        <taxon>Sar</taxon>
        <taxon>Alveolata</taxon>
        <taxon>Dinophyceae</taxon>
        <taxon>Suessiales</taxon>
        <taxon>Symbiodiniaceae</taxon>
        <taxon>Symbiodinium</taxon>
    </lineage>
</organism>
<name>A0A1Q9DHC9_SYMMI</name>
<sequence length="73" mass="8069">MTVSLGPGTAEVLRAKSPFLRSLARVLPQRVHEFTPQGICITAHGLALMQHSSYWPYHARGTKKQKAGADQNR</sequence>
<reference evidence="1 2" key="1">
    <citation type="submission" date="2016-02" db="EMBL/GenBank/DDBJ databases">
        <title>Genome analysis of coral dinoflagellate symbionts highlights evolutionary adaptations to a symbiotic lifestyle.</title>
        <authorList>
            <person name="Aranda M."/>
            <person name="Li Y."/>
            <person name="Liew Y.J."/>
            <person name="Baumgarten S."/>
            <person name="Simakov O."/>
            <person name="Wilson M."/>
            <person name="Piel J."/>
            <person name="Ashoor H."/>
            <person name="Bougouffa S."/>
            <person name="Bajic V.B."/>
            <person name="Ryu T."/>
            <person name="Ravasi T."/>
            <person name="Bayer T."/>
            <person name="Micklem G."/>
            <person name="Kim H."/>
            <person name="Bhak J."/>
            <person name="Lajeunesse T.C."/>
            <person name="Voolstra C.R."/>
        </authorList>
    </citation>
    <scope>NUCLEOTIDE SEQUENCE [LARGE SCALE GENOMIC DNA]</scope>
    <source>
        <strain evidence="1 2">CCMP2467</strain>
    </source>
</reference>
<accession>A0A1Q9DHC9</accession>
<evidence type="ECO:0000313" key="2">
    <source>
        <dbReference type="Proteomes" id="UP000186817"/>
    </source>
</evidence>
<protein>
    <submittedName>
        <fullName evidence="1">Uncharacterized protein</fullName>
    </submittedName>
</protein>
<dbReference type="AlphaFoldDB" id="A0A1Q9DHC9"/>
<evidence type="ECO:0000313" key="1">
    <source>
        <dbReference type="EMBL" id="OLP94575.1"/>
    </source>
</evidence>
<keyword evidence="2" id="KW-1185">Reference proteome</keyword>
<comment type="caution">
    <text evidence="1">The sequence shown here is derived from an EMBL/GenBank/DDBJ whole genome shotgun (WGS) entry which is preliminary data.</text>
</comment>
<dbReference type="Proteomes" id="UP000186817">
    <property type="component" value="Unassembled WGS sequence"/>
</dbReference>
<proteinExistence type="predicted"/>
<gene>
    <name evidence="1" type="ORF">AK812_SmicGene23381</name>
</gene>